<evidence type="ECO:0000313" key="13">
    <source>
        <dbReference type="EMBL" id="CAE0053129.1"/>
    </source>
</evidence>
<evidence type="ECO:0000256" key="1">
    <source>
        <dbReference type="ARBA" id="ARBA00013160"/>
    </source>
</evidence>
<evidence type="ECO:0000256" key="6">
    <source>
        <dbReference type="ARBA" id="ARBA00022917"/>
    </source>
</evidence>
<dbReference type="InterPro" id="IPR024088">
    <property type="entry name" value="Tyr-tRNA-ligase_bac-type"/>
</dbReference>
<keyword evidence="3 11" id="KW-0547">Nucleotide-binding</keyword>
<keyword evidence="6 11" id="KW-0648">Protein biosynthesis</keyword>
<dbReference type="SUPFAM" id="SSF55174">
    <property type="entry name" value="Alpha-L RNA-binding motif"/>
    <property type="match status" value="1"/>
</dbReference>
<evidence type="ECO:0000259" key="12">
    <source>
        <dbReference type="SMART" id="SM00363"/>
    </source>
</evidence>
<organism evidence="13">
    <name type="scientific">Rhodosorus marinus</name>
    <dbReference type="NCBI Taxonomy" id="101924"/>
    <lineage>
        <taxon>Eukaryota</taxon>
        <taxon>Rhodophyta</taxon>
        <taxon>Stylonematophyceae</taxon>
        <taxon>Stylonematales</taxon>
        <taxon>Stylonemataceae</taxon>
        <taxon>Rhodosorus</taxon>
    </lineage>
</organism>
<keyword evidence="4 11" id="KW-0067">ATP-binding</keyword>
<dbReference type="Gene3D" id="1.10.240.10">
    <property type="entry name" value="Tyrosyl-Transfer RNA Synthetase"/>
    <property type="match status" value="1"/>
</dbReference>
<comment type="similarity">
    <text evidence="11">Belongs to the class-I aminoacyl-tRNA synthetase family.</text>
</comment>
<dbReference type="GO" id="GO:0009570">
    <property type="term" value="C:chloroplast stroma"/>
    <property type="evidence" value="ECO:0007669"/>
    <property type="project" value="TreeGrafter"/>
</dbReference>
<dbReference type="PANTHER" id="PTHR11766:SF0">
    <property type="entry name" value="TYROSINE--TRNA LIGASE, MITOCHONDRIAL"/>
    <property type="match status" value="1"/>
</dbReference>
<dbReference type="InterPro" id="IPR024107">
    <property type="entry name" value="Tyr-tRNA-ligase_bac_1"/>
</dbReference>
<reference evidence="13" key="1">
    <citation type="submission" date="2021-01" db="EMBL/GenBank/DDBJ databases">
        <authorList>
            <person name="Corre E."/>
            <person name="Pelletier E."/>
            <person name="Niang G."/>
            <person name="Scheremetjew M."/>
            <person name="Finn R."/>
            <person name="Kale V."/>
            <person name="Holt S."/>
            <person name="Cochrane G."/>
            <person name="Meng A."/>
            <person name="Brown T."/>
            <person name="Cohen L."/>
        </authorList>
    </citation>
    <scope>NUCLEOTIDE SEQUENCE</scope>
    <source>
        <strain evidence="13">CCMP 769</strain>
    </source>
</reference>
<evidence type="ECO:0000256" key="11">
    <source>
        <dbReference type="RuleBase" id="RU361234"/>
    </source>
</evidence>
<dbReference type="InterPro" id="IPR001412">
    <property type="entry name" value="aa-tRNA-synth_I_CS"/>
</dbReference>
<dbReference type="InterPro" id="IPR002307">
    <property type="entry name" value="Tyr-tRNA-ligase"/>
</dbReference>
<dbReference type="GO" id="GO:0005524">
    <property type="term" value="F:ATP binding"/>
    <property type="evidence" value="ECO:0007669"/>
    <property type="project" value="UniProtKB-KW"/>
</dbReference>
<dbReference type="Pfam" id="PF00579">
    <property type="entry name" value="tRNA-synt_1b"/>
    <property type="match status" value="1"/>
</dbReference>
<dbReference type="PROSITE" id="PS00178">
    <property type="entry name" value="AA_TRNA_LIGASE_I"/>
    <property type="match status" value="1"/>
</dbReference>
<evidence type="ECO:0000256" key="10">
    <source>
        <dbReference type="PROSITE-ProRule" id="PRU00182"/>
    </source>
</evidence>
<dbReference type="GO" id="GO:0005829">
    <property type="term" value="C:cytosol"/>
    <property type="evidence" value="ECO:0007669"/>
    <property type="project" value="TreeGrafter"/>
</dbReference>
<dbReference type="InterPro" id="IPR014729">
    <property type="entry name" value="Rossmann-like_a/b/a_fold"/>
</dbReference>
<evidence type="ECO:0000256" key="5">
    <source>
        <dbReference type="ARBA" id="ARBA00022884"/>
    </source>
</evidence>
<dbReference type="PRINTS" id="PR01040">
    <property type="entry name" value="TRNASYNTHTYR"/>
</dbReference>
<accession>A0A7S3EI66</accession>
<keyword evidence="7 11" id="KW-0030">Aminoacyl-tRNA synthetase</keyword>
<gene>
    <name evidence="13" type="ORF">RMAR00112_LOCUS21157</name>
</gene>
<dbReference type="InterPro" id="IPR054608">
    <property type="entry name" value="SYY-like_C"/>
</dbReference>
<dbReference type="NCBIfam" id="TIGR00234">
    <property type="entry name" value="tyrS"/>
    <property type="match status" value="1"/>
</dbReference>
<dbReference type="EMBL" id="HBHW01027304">
    <property type="protein sequence ID" value="CAE0053129.1"/>
    <property type="molecule type" value="Transcribed_RNA"/>
</dbReference>
<proteinExistence type="inferred from homology"/>
<dbReference type="PROSITE" id="PS50889">
    <property type="entry name" value="S4"/>
    <property type="match status" value="1"/>
</dbReference>
<dbReference type="SUPFAM" id="SSF52374">
    <property type="entry name" value="Nucleotidylyl transferase"/>
    <property type="match status" value="1"/>
</dbReference>
<dbReference type="Gene3D" id="3.40.50.620">
    <property type="entry name" value="HUPs"/>
    <property type="match status" value="1"/>
</dbReference>
<dbReference type="InterPro" id="IPR002942">
    <property type="entry name" value="S4_RNA-bd"/>
</dbReference>
<evidence type="ECO:0000256" key="8">
    <source>
        <dbReference type="ARBA" id="ARBA00033323"/>
    </source>
</evidence>
<evidence type="ECO:0000256" key="4">
    <source>
        <dbReference type="ARBA" id="ARBA00022840"/>
    </source>
</evidence>
<evidence type="ECO:0000256" key="9">
    <source>
        <dbReference type="ARBA" id="ARBA00048248"/>
    </source>
</evidence>
<comment type="catalytic activity">
    <reaction evidence="9 11">
        <text>tRNA(Tyr) + L-tyrosine + ATP = L-tyrosyl-tRNA(Tyr) + AMP + diphosphate + H(+)</text>
        <dbReference type="Rhea" id="RHEA:10220"/>
        <dbReference type="Rhea" id="RHEA-COMP:9706"/>
        <dbReference type="Rhea" id="RHEA-COMP:9707"/>
        <dbReference type="ChEBI" id="CHEBI:15378"/>
        <dbReference type="ChEBI" id="CHEBI:30616"/>
        <dbReference type="ChEBI" id="CHEBI:33019"/>
        <dbReference type="ChEBI" id="CHEBI:58315"/>
        <dbReference type="ChEBI" id="CHEBI:78442"/>
        <dbReference type="ChEBI" id="CHEBI:78536"/>
        <dbReference type="ChEBI" id="CHEBI:456215"/>
        <dbReference type="EC" id="6.1.1.1"/>
    </reaction>
</comment>
<dbReference type="CDD" id="cd00165">
    <property type="entry name" value="S4"/>
    <property type="match status" value="1"/>
</dbReference>
<dbReference type="InterPro" id="IPR002305">
    <property type="entry name" value="aa-tRNA-synth_Ic"/>
</dbReference>
<evidence type="ECO:0000256" key="7">
    <source>
        <dbReference type="ARBA" id="ARBA00023146"/>
    </source>
</evidence>
<keyword evidence="5 10" id="KW-0694">RNA-binding</keyword>
<dbReference type="FunFam" id="3.10.290.10:FF:000014">
    <property type="entry name" value="Tyrosine--tRNA ligase"/>
    <property type="match status" value="1"/>
</dbReference>
<dbReference type="HAMAP" id="MF_02006">
    <property type="entry name" value="Tyr_tRNA_synth_type1"/>
    <property type="match status" value="1"/>
</dbReference>
<keyword evidence="2 11" id="KW-0436">Ligase</keyword>
<dbReference type="EC" id="6.1.1.1" evidence="1 11"/>
<dbReference type="InterPro" id="IPR036986">
    <property type="entry name" value="S4_RNA-bd_sf"/>
</dbReference>
<dbReference type="CDD" id="cd00805">
    <property type="entry name" value="TyrRS_core"/>
    <property type="match status" value="1"/>
</dbReference>
<dbReference type="GO" id="GO:0006437">
    <property type="term" value="P:tyrosyl-tRNA aminoacylation"/>
    <property type="evidence" value="ECO:0007669"/>
    <property type="project" value="InterPro"/>
</dbReference>
<name>A0A7S3EI66_9RHOD</name>
<dbReference type="GO" id="GO:0003723">
    <property type="term" value="F:RNA binding"/>
    <property type="evidence" value="ECO:0007669"/>
    <property type="project" value="UniProtKB-KW"/>
</dbReference>
<dbReference type="Gene3D" id="3.10.290.10">
    <property type="entry name" value="RNA-binding S4 domain"/>
    <property type="match status" value="1"/>
</dbReference>
<dbReference type="Pfam" id="PF22421">
    <property type="entry name" value="SYY_C-terminal"/>
    <property type="match status" value="1"/>
</dbReference>
<sequence>MSGFVGVCSWTRGSGSRERCIDGRRKFSVARMSIPGASIDENIVDVLRARGLVDAVTHEEIRESCENPVKVYCGFDPTADSLHLGNYIALVTLRWFQLCGHQPVALVGGATGKVGDPSGKSAERPIMSDETIDENLAGISKNIGQVLKPIDGADATTDPVIMNNIDWVGKLSFLDFLREVGIFARVGTMLSKDSVKLRMDSDEGMSFTEFTYQLLQAYDFMYLNERHGVRIQIGGSDQWGNITAGTELARKVNGVSLFGITFPLLTRSDGKKFGKSEGGAIWLSPEKLSPYQLYQYLVKIPDDDVCTFMRRLTFMDLKEIDQIEKSMAEVITDRLLYMQLFLASQCNFPWLCSFLIVTLQEGYKANTAQKILGEEVTRILHGEEGVKSALAATAVAAPGKAGTAAGSLSADALEAISGDMPNVNLEKENVLGKSVVDVLVNAGLQNSKGEARRLIKNGGGYINNAKVTSAEATVNETDLIEGRLLLLAAGKKSKMLVRVQ</sequence>
<dbReference type="PANTHER" id="PTHR11766">
    <property type="entry name" value="TYROSYL-TRNA SYNTHETASE"/>
    <property type="match status" value="1"/>
</dbReference>
<feature type="domain" description="RNA-binding S4" evidence="12">
    <location>
        <begin position="434"/>
        <end position="491"/>
    </location>
</feature>
<protein>
    <recommendedName>
        <fullName evidence="1 11">Tyrosine--tRNA ligase</fullName>
        <ecNumber evidence="1 11">6.1.1.1</ecNumber>
    </recommendedName>
    <alternativeName>
        <fullName evidence="8 11">Tyrosyl-tRNA synthetase</fullName>
    </alternativeName>
</protein>
<dbReference type="AlphaFoldDB" id="A0A7S3EI66"/>
<evidence type="ECO:0000256" key="3">
    <source>
        <dbReference type="ARBA" id="ARBA00022741"/>
    </source>
</evidence>
<dbReference type="GO" id="GO:0004831">
    <property type="term" value="F:tyrosine-tRNA ligase activity"/>
    <property type="evidence" value="ECO:0007669"/>
    <property type="project" value="UniProtKB-EC"/>
</dbReference>
<evidence type="ECO:0000256" key="2">
    <source>
        <dbReference type="ARBA" id="ARBA00022598"/>
    </source>
</evidence>
<dbReference type="GO" id="GO:0005739">
    <property type="term" value="C:mitochondrion"/>
    <property type="evidence" value="ECO:0007669"/>
    <property type="project" value="TreeGrafter"/>
</dbReference>
<dbReference type="SMART" id="SM00363">
    <property type="entry name" value="S4"/>
    <property type="match status" value="1"/>
</dbReference>